<dbReference type="SUPFAM" id="SSF81345">
    <property type="entry name" value="ABC transporter involved in vitamin B12 uptake, BtuC"/>
    <property type="match status" value="1"/>
</dbReference>
<name>A0A9D0ZA82_9FIRM</name>
<protein>
    <submittedName>
        <fullName evidence="8">Metal ABC transporter permease</fullName>
    </submittedName>
</protein>
<feature type="transmembrane region" description="Helical" evidence="7">
    <location>
        <begin position="231"/>
        <end position="250"/>
    </location>
</feature>
<feature type="transmembrane region" description="Helical" evidence="7">
    <location>
        <begin position="21"/>
        <end position="43"/>
    </location>
</feature>
<organism evidence="8 9">
    <name type="scientific">Candidatus Onthenecus intestinigallinarum</name>
    <dbReference type="NCBI Taxonomy" id="2840875"/>
    <lineage>
        <taxon>Bacteria</taxon>
        <taxon>Bacillati</taxon>
        <taxon>Bacillota</taxon>
        <taxon>Clostridia</taxon>
        <taxon>Eubacteriales</taxon>
        <taxon>Candidatus Onthenecus</taxon>
    </lineage>
</organism>
<sequence length="277" mass="29140">MSAIYAVMDALLPFEWASYTFMKNALLAMLLITPLFGVLGTMAVDNKMAFFSDALGHSALTGIALGVVLGVSNQQVSMLAFGIVWALLITRIKQRNTASADTIISVFSSTSVALGLVVLARGGAFAKYSGYLVGDILAVTPQDLLALAVALAGTLLVWAYVFNPLLLTSVNASLAGSRGVRARAVEYVFVVLVAVTVMLSIRWVGMLLINSLLILPAAASRNVAKNAAWYIRLSVAFALVSGVAGLLASYYLNTSAGAAVVLVAAAIYFATLPLRRK</sequence>
<dbReference type="Pfam" id="PF00950">
    <property type="entry name" value="ABC-3"/>
    <property type="match status" value="1"/>
</dbReference>
<dbReference type="PANTHER" id="PTHR30477:SF18">
    <property type="entry name" value="METAL TRANSPORT SYSTEM MEMBRANE PROTEIN CT_417-RELATED"/>
    <property type="match status" value="1"/>
</dbReference>
<dbReference type="PANTHER" id="PTHR30477">
    <property type="entry name" value="ABC-TRANSPORTER METAL-BINDING PROTEIN"/>
    <property type="match status" value="1"/>
</dbReference>
<reference evidence="8" key="2">
    <citation type="journal article" date="2021" name="PeerJ">
        <title>Extensive microbial diversity within the chicken gut microbiome revealed by metagenomics and culture.</title>
        <authorList>
            <person name="Gilroy R."/>
            <person name="Ravi A."/>
            <person name="Getino M."/>
            <person name="Pursley I."/>
            <person name="Horton D.L."/>
            <person name="Alikhan N.F."/>
            <person name="Baker D."/>
            <person name="Gharbi K."/>
            <person name="Hall N."/>
            <person name="Watson M."/>
            <person name="Adriaenssens E.M."/>
            <person name="Foster-Nyarko E."/>
            <person name="Jarju S."/>
            <person name="Secka A."/>
            <person name="Antonio M."/>
            <person name="Oren A."/>
            <person name="Chaudhuri R.R."/>
            <person name="La Ragione R."/>
            <person name="Hildebrand F."/>
            <person name="Pallen M.J."/>
        </authorList>
    </citation>
    <scope>NUCLEOTIDE SEQUENCE</scope>
    <source>
        <strain evidence="8">ChiSxjej2B14-6234</strain>
    </source>
</reference>
<proteinExistence type="inferred from homology"/>
<dbReference type="InterPro" id="IPR001626">
    <property type="entry name" value="ABC_TroCD"/>
</dbReference>
<reference evidence="8" key="1">
    <citation type="submission" date="2020-10" db="EMBL/GenBank/DDBJ databases">
        <authorList>
            <person name="Gilroy R."/>
        </authorList>
    </citation>
    <scope>NUCLEOTIDE SEQUENCE</scope>
    <source>
        <strain evidence="8">ChiSxjej2B14-6234</strain>
    </source>
</reference>
<evidence type="ECO:0000256" key="7">
    <source>
        <dbReference type="SAM" id="Phobius"/>
    </source>
</evidence>
<keyword evidence="6" id="KW-0813">Transport</keyword>
<dbReference type="InterPro" id="IPR037294">
    <property type="entry name" value="ABC_BtuC-like"/>
</dbReference>
<evidence type="ECO:0000313" key="9">
    <source>
        <dbReference type="Proteomes" id="UP000886887"/>
    </source>
</evidence>
<dbReference type="Gene3D" id="1.10.3470.10">
    <property type="entry name" value="ABC transporter involved in vitamin B12 uptake, BtuC"/>
    <property type="match status" value="1"/>
</dbReference>
<keyword evidence="5 7" id="KW-0472">Membrane</keyword>
<evidence type="ECO:0000256" key="2">
    <source>
        <dbReference type="ARBA" id="ARBA00008034"/>
    </source>
</evidence>
<evidence type="ECO:0000313" key="8">
    <source>
        <dbReference type="EMBL" id="HIQ71829.1"/>
    </source>
</evidence>
<dbReference type="Proteomes" id="UP000886887">
    <property type="component" value="Unassembled WGS sequence"/>
</dbReference>
<dbReference type="EMBL" id="DVFJ01000020">
    <property type="protein sequence ID" value="HIQ71829.1"/>
    <property type="molecule type" value="Genomic_DNA"/>
</dbReference>
<evidence type="ECO:0000256" key="1">
    <source>
        <dbReference type="ARBA" id="ARBA00004141"/>
    </source>
</evidence>
<dbReference type="GO" id="GO:0010043">
    <property type="term" value="P:response to zinc ion"/>
    <property type="evidence" value="ECO:0007669"/>
    <property type="project" value="TreeGrafter"/>
</dbReference>
<evidence type="ECO:0000256" key="5">
    <source>
        <dbReference type="ARBA" id="ARBA00023136"/>
    </source>
</evidence>
<feature type="transmembrane region" description="Helical" evidence="7">
    <location>
        <begin position="144"/>
        <end position="163"/>
    </location>
</feature>
<evidence type="ECO:0000256" key="3">
    <source>
        <dbReference type="ARBA" id="ARBA00022692"/>
    </source>
</evidence>
<feature type="transmembrane region" description="Helical" evidence="7">
    <location>
        <begin position="63"/>
        <end position="90"/>
    </location>
</feature>
<keyword evidence="4 7" id="KW-1133">Transmembrane helix</keyword>
<feature type="transmembrane region" description="Helical" evidence="7">
    <location>
        <begin position="256"/>
        <end position="274"/>
    </location>
</feature>
<dbReference type="AlphaFoldDB" id="A0A9D0ZA82"/>
<gene>
    <name evidence="8" type="ORF">IAB73_06465</name>
</gene>
<keyword evidence="3 6" id="KW-0812">Transmembrane</keyword>
<comment type="caution">
    <text evidence="8">The sequence shown here is derived from an EMBL/GenBank/DDBJ whole genome shotgun (WGS) entry which is preliminary data.</text>
</comment>
<comment type="similarity">
    <text evidence="2 6">Belongs to the ABC-3 integral membrane protein family.</text>
</comment>
<evidence type="ECO:0000256" key="6">
    <source>
        <dbReference type="RuleBase" id="RU003943"/>
    </source>
</evidence>
<dbReference type="GO" id="GO:0043190">
    <property type="term" value="C:ATP-binding cassette (ABC) transporter complex"/>
    <property type="evidence" value="ECO:0007669"/>
    <property type="project" value="InterPro"/>
</dbReference>
<accession>A0A9D0ZA82</accession>
<feature type="transmembrane region" description="Helical" evidence="7">
    <location>
        <begin position="102"/>
        <end position="124"/>
    </location>
</feature>
<feature type="transmembrane region" description="Helical" evidence="7">
    <location>
        <begin position="184"/>
        <end position="201"/>
    </location>
</feature>
<dbReference type="GO" id="GO:0055085">
    <property type="term" value="P:transmembrane transport"/>
    <property type="evidence" value="ECO:0007669"/>
    <property type="project" value="InterPro"/>
</dbReference>
<evidence type="ECO:0000256" key="4">
    <source>
        <dbReference type="ARBA" id="ARBA00022989"/>
    </source>
</evidence>
<comment type="subcellular location">
    <subcellularLocation>
        <location evidence="6">Cell membrane</location>
        <topology evidence="6">Multi-pass membrane protein</topology>
    </subcellularLocation>
    <subcellularLocation>
        <location evidence="1">Membrane</location>
        <topology evidence="1">Multi-pass membrane protein</topology>
    </subcellularLocation>
</comment>